<feature type="chain" id="PRO_5045851349" description="DUF533 domain-containing protein" evidence="2">
    <location>
        <begin position="19"/>
        <end position="202"/>
    </location>
</feature>
<dbReference type="Proteomes" id="UP001597283">
    <property type="component" value="Unassembled WGS sequence"/>
</dbReference>
<feature type="region of interest" description="Disordered" evidence="1">
    <location>
        <begin position="138"/>
        <end position="202"/>
    </location>
</feature>
<evidence type="ECO:0000256" key="2">
    <source>
        <dbReference type="SAM" id="SignalP"/>
    </source>
</evidence>
<comment type="caution">
    <text evidence="3">The sequence shown here is derived from an EMBL/GenBank/DDBJ whole genome shotgun (WGS) entry which is preliminary data.</text>
</comment>
<accession>A0ABW4NFF3</accession>
<proteinExistence type="predicted"/>
<name>A0ABW4NFF3_9SPHN</name>
<dbReference type="EMBL" id="JBHUFC010000003">
    <property type="protein sequence ID" value="MFD1788259.1"/>
    <property type="molecule type" value="Genomic_DNA"/>
</dbReference>
<reference evidence="4" key="1">
    <citation type="journal article" date="2019" name="Int. J. Syst. Evol. Microbiol.">
        <title>The Global Catalogue of Microorganisms (GCM) 10K type strain sequencing project: providing services to taxonomists for standard genome sequencing and annotation.</title>
        <authorList>
            <consortium name="The Broad Institute Genomics Platform"/>
            <consortium name="The Broad Institute Genome Sequencing Center for Infectious Disease"/>
            <person name="Wu L."/>
            <person name="Ma J."/>
        </authorList>
    </citation>
    <scope>NUCLEOTIDE SEQUENCE [LARGE SCALE GENOMIC DNA]</scope>
    <source>
        <strain evidence="4">Q85</strain>
    </source>
</reference>
<feature type="compositionally biased region" description="Pro residues" evidence="1">
    <location>
        <begin position="19"/>
        <end position="35"/>
    </location>
</feature>
<feature type="signal peptide" evidence="2">
    <location>
        <begin position="1"/>
        <end position="18"/>
    </location>
</feature>
<feature type="region of interest" description="Disordered" evidence="1">
    <location>
        <begin position="19"/>
        <end position="38"/>
    </location>
</feature>
<evidence type="ECO:0000313" key="3">
    <source>
        <dbReference type="EMBL" id="MFD1788259.1"/>
    </source>
</evidence>
<sequence length="202" mass="20059">MLASLLSALLAQALYGPAAPPPPPPAASAPEPPELSPMSSAAVLRANGMTDAGLNALRTILEPGIARGATRAAQCAVEQLSTQTPLPLGDLTAALHERDATAAAQAAAQTDYLVAALRVLQPADQRVLLSVLGTGGMILGSAPPPRPEAARLNGGEAARRGPGGTGGGLGAGGPPAGERRGPPPAARNAPRSEQPCDMMLDG</sequence>
<organism evidence="3 4">
    <name type="scientific">Sphingomonas floccifaciens</name>
    <dbReference type="NCBI Taxonomy" id="1844115"/>
    <lineage>
        <taxon>Bacteria</taxon>
        <taxon>Pseudomonadati</taxon>
        <taxon>Pseudomonadota</taxon>
        <taxon>Alphaproteobacteria</taxon>
        <taxon>Sphingomonadales</taxon>
        <taxon>Sphingomonadaceae</taxon>
        <taxon>Sphingomonas</taxon>
    </lineage>
</organism>
<gene>
    <name evidence="3" type="ORF">ACFSC3_11815</name>
</gene>
<keyword evidence="4" id="KW-1185">Reference proteome</keyword>
<keyword evidence="2" id="KW-0732">Signal</keyword>
<dbReference type="RefSeq" id="WP_380940643.1">
    <property type="nucleotide sequence ID" value="NZ_JBHUFC010000003.1"/>
</dbReference>
<evidence type="ECO:0000256" key="1">
    <source>
        <dbReference type="SAM" id="MobiDB-lite"/>
    </source>
</evidence>
<feature type="compositionally biased region" description="Gly residues" evidence="1">
    <location>
        <begin position="161"/>
        <end position="175"/>
    </location>
</feature>
<protein>
    <recommendedName>
        <fullName evidence="5">DUF533 domain-containing protein</fullName>
    </recommendedName>
</protein>
<evidence type="ECO:0000313" key="4">
    <source>
        <dbReference type="Proteomes" id="UP001597283"/>
    </source>
</evidence>
<evidence type="ECO:0008006" key="5">
    <source>
        <dbReference type="Google" id="ProtNLM"/>
    </source>
</evidence>